<feature type="domain" description="Protein FecR C-terminal" evidence="3">
    <location>
        <begin position="336"/>
        <end position="402"/>
    </location>
</feature>
<evidence type="ECO:0000259" key="2">
    <source>
        <dbReference type="Pfam" id="PF04773"/>
    </source>
</evidence>
<dbReference type="Gene3D" id="3.55.50.30">
    <property type="match status" value="1"/>
</dbReference>
<keyword evidence="1" id="KW-0812">Transmembrane</keyword>
<evidence type="ECO:0000259" key="3">
    <source>
        <dbReference type="Pfam" id="PF16344"/>
    </source>
</evidence>
<dbReference type="InterPro" id="IPR006860">
    <property type="entry name" value="FecR"/>
</dbReference>
<proteinExistence type="predicted"/>
<reference evidence="4 5" key="1">
    <citation type="submission" date="2019-02" db="EMBL/GenBank/DDBJ databases">
        <title>Genomic Encyclopedia of Type Strains, Phase IV (KMG-IV): sequencing the most valuable type-strain genomes for metagenomic binning, comparative biology and taxonomic classification.</title>
        <authorList>
            <person name="Goeker M."/>
        </authorList>
    </citation>
    <scope>NUCLEOTIDE SEQUENCE [LARGE SCALE GENOMIC DNA]</scope>
    <source>
        <strain evidence="4 5">DSM 18116</strain>
    </source>
</reference>
<dbReference type="RefSeq" id="WP_130539142.1">
    <property type="nucleotide sequence ID" value="NZ_CP042431.1"/>
</dbReference>
<gene>
    <name evidence="4" type="ORF">EV199_0543</name>
</gene>
<sequence length="405" mass="45524">MKDQRLTYYIDKYTTGTLSAEELRSFAALLKDPELREAFEEYMEESWVEIEKSDMDFPGVTQRVEEALAKRIAAYDTISAPPVRRISFMRRWGWAAASILLLLAIGALLWLRSGGRTTEVVHTPVIEDVQAPQTSKAMITLADGSIINVDSLRTLSLRNIAVTKMPDGKIVYTGNTQEVAYNTLSNPKGSKVVDLTLTDGSRIWLNAGSSVTYPIAFTGSERNLNINGEAYLEIAHDQDRPFYVTKGDMRVKVLGTRFNVNAYDDENGMTVTLLEGRVKVRKGNEEELLKPGQQAQIAYAIPGDQKARPGIKTEPGIRIVKDADLERVMAWKNGLFNFEGADLETVMRQLEKWYAITVIYEKDVPALRLGGEMKRDESLLDVLEILKRIGVNYRIEEGRKLIVLP</sequence>
<dbReference type="Pfam" id="PF16344">
    <property type="entry name" value="FecR_C"/>
    <property type="match status" value="1"/>
</dbReference>
<evidence type="ECO:0000256" key="1">
    <source>
        <dbReference type="SAM" id="Phobius"/>
    </source>
</evidence>
<keyword evidence="5" id="KW-1185">Reference proteome</keyword>
<protein>
    <submittedName>
        <fullName evidence="4">FecR family protein</fullName>
    </submittedName>
</protein>
<dbReference type="PANTHER" id="PTHR30273:SF2">
    <property type="entry name" value="PROTEIN FECR"/>
    <property type="match status" value="1"/>
</dbReference>
<dbReference type="PANTHER" id="PTHR30273">
    <property type="entry name" value="PERIPLASMIC SIGNAL SENSOR AND SIGMA FACTOR ACTIVATOR FECR-RELATED"/>
    <property type="match status" value="1"/>
</dbReference>
<dbReference type="InterPro" id="IPR012373">
    <property type="entry name" value="Ferrdict_sens_TM"/>
</dbReference>
<dbReference type="Gene3D" id="2.60.120.1440">
    <property type="match status" value="1"/>
</dbReference>
<dbReference type="AlphaFoldDB" id="A0A4Q7N0B1"/>
<dbReference type="GO" id="GO:0016989">
    <property type="term" value="F:sigma factor antagonist activity"/>
    <property type="evidence" value="ECO:0007669"/>
    <property type="project" value="TreeGrafter"/>
</dbReference>
<name>A0A4Q7N0B1_9BACT</name>
<comment type="caution">
    <text evidence="4">The sequence shown here is derived from an EMBL/GenBank/DDBJ whole genome shotgun (WGS) entry which is preliminary data.</text>
</comment>
<feature type="transmembrane region" description="Helical" evidence="1">
    <location>
        <begin position="92"/>
        <end position="111"/>
    </location>
</feature>
<evidence type="ECO:0000313" key="4">
    <source>
        <dbReference type="EMBL" id="RZS74693.1"/>
    </source>
</evidence>
<keyword evidence="1" id="KW-1133">Transmembrane helix</keyword>
<organism evidence="4 5">
    <name type="scientific">Pseudobacter ginsenosidimutans</name>
    <dbReference type="NCBI Taxonomy" id="661488"/>
    <lineage>
        <taxon>Bacteria</taxon>
        <taxon>Pseudomonadati</taxon>
        <taxon>Bacteroidota</taxon>
        <taxon>Chitinophagia</taxon>
        <taxon>Chitinophagales</taxon>
        <taxon>Chitinophagaceae</taxon>
        <taxon>Pseudobacter</taxon>
    </lineage>
</organism>
<accession>A0A4Q7N0B1</accession>
<keyword evidence="1" id="KW-0472">Membrane</keyword>
<dbReference type="Proteomes" id="UP000293874">
    <property type="component" value="Unassembled WGS sequence"/>
</dbReference>
<evidence type="ECO:0000313" key="5">
    <source>
        <dbReference type="Proteomes" id="UP000293874"/>
    </source>
</evidence>
<dbReference type="OrthoDB" id="1099963at2"/>
<dbReference type="InterPro" id="IPR032508">
    <property type="entry name" value="FecR_C"/>
</dbReference>
<dbReference type="EMBL" id="SGXA01000001">
    <property type="protein sequence ID" value="RZS74693.1"/>
    <property type="molecule type" value="Genomic_DNA"/>
</dbReference>
<feature type="domain" description="FecR protein" evidence="2">
    <location>
        <begin position="192"/>
        <end position="279"/>
    </location>
</feature>
<dbReference type="Pfam" id="PF04773">
    <property type="entry name" value="FecR"/>
    <property type="match status" value="1"/>
</dbReference>